<keyword evidence="4 6" id="KW-1133">Transmembrane helix</keyword>
<dbReference type="PANTHER" id="PTHR46795:SF3">
    <property type="entry name" value="ABC TRANSPORTER PERMEASE"/>
    <property type="match status" value="1"/>
</dbReference>
<dbReference type="PANTHER" id="PTHR46795">
    <property type="entry name" value="ABC TRANSPORTER PERMEASE-RELATED-RELATED"/>
    <property type="match status" value="1"/>
</dbReference>
<protein>
    <recommendedName>
        <fullName evidence="7">ABC3 transporter permease C-terminal domain-containing protein</fullName>
    </recommendedName>
</protein>
<gene>
    <name evidence="8" type="ORF">B5G21_08035</name>
</gene>
<feature type="transmembrane region" description="Helical" evidence="6">
    <location>
        <begin position="157"/>
        <end position="176"/>
    </location>
</feature>
<accession>A0A1Y3U9S0</accession>
<sequence length="450" mass="47776">MYVKLALGNVRRSLCDYSVYFATLALAACLLYSFIASGDYLLALGLTPDQRAIYAKSGTVLEGFSVFVVVIFIFLVAYANRFIVRRRKREFGLYALVGMPRHGVAAVLALEGLVVGAASLAAGIILGGLLSPVFSAIAAFVFDAPWRFQASFSPGAATWTAGCFVAITALGAAACARDVLRRPLVDLMCAERAPEHLAFGTKRAARIQFIAALPLLAIVWGACVFQPMYFVVFIIPMGFAAFGATYLVMRSAAWRWGARARRHVEVYWTGLRAFTVRQVEARVSSTAAALSCVCVLIAAAVCMTCAGFAFSVGMRGPGALIENASSLAPIGFVGIFYGAAFLVTAAAILALQQLSGAADARQAFETLRELGCERAMARASLRAQVRLCFAAPLAGALIHDVFGLVLVAFLALVLGSASFALVVAGVLGFTVAIMGAYYLITCRACERLLL</sequence>
<feature type="transmembrane region" description="Helical" evidence="6">
    <location>
        <begin position="330"/>
        <end position="351"/>
    </location>
</feature>
<dbReference type="Proteomes" id="UP000196560">
    <property type="component" value="Unassembled WGS sequence"/>
</dbReference>
<feature type="transmembrane region" description="Helical" evidence="6">
    <location>
        <begin position="204"/>
        <end position="222"/>
    </location>
</feature>
<reference evidence="9" key="1">
    <citation type="submission" date="2017-04" db="EMBL/GenBank/DDBJ databases">
        <title>Function of individual gut microbiota members based on whole genome sequencing of pure cultures obtained from chicken caecum.</title>
        <authorList>
            <person name="Medvecky M."/>
            <person name="Cejkova D."/>
            <person name="Polansky O."/>
            <person name="Karasova D."/>
            <person name="Kubasova T."/>
            <person name="Cizek A."/>
            <person name="Rychlik I."/>
        </authorList>
    </citation>
    <scope>NUCLEOTIDE SEQUENCE [LARGE SCALE GENOMIC DNA]</scope>
    <source>
        <strain evidence="9">An70</strain>
    </source>
</reference>
<feature type="transmembrane region" description="Helical" evidence="6">
    <location>
        <begin position="287"/>
        <end position="310"/>
    </location>
</feature>
<organism evidence="8 9">
    <name type="scientific">Enorma massiliensis</name>
    <dbReference type="NCBI Taxonomy" id="1472761"/>
    <lineage>
        <taxon>Bacteria</taxon>
        <taxon>Bacillati</taxon>
        <taxon>Actinomycetota</taxon>
        <taxon>Coriobacteriia</taxon>
        <taxon>Coriobacteriales</taxon>
        <taxon>Coriobacteriaceae</taxon>
        <taxon>Enorma</taxon>
    </lineage>
</organism>
<comment type="caution">
    <text evidence="8">The sequence shown here is derived from an EMBL/GenBank/DDBJ whole genome shotgun (WGS) entry which is preliminary data.</text>
</comment>
<evidence type="ECO:0000256" key="2">
    <source>
        <dbReference type="ARBA" id="ARBA00022475"/>
    </source>
</evidence>
<evidence type="ECO:0000256" key="6">
    <source>
        <dbReference type="SAM" id="Phobius"/>
    </source>
</evidence>
<dbReference type="InterPro" id="IPR052536">
    <property type="entry name" value="ABC-4_Integral_Memb_Prot"/>
</dbReference>
<dbReference type="STRING" id="1118060.GCA_000311845_00545"/>
<feature type="transmembrane region" description="Helical" evidence="6">
    <location>
        <begin position="387"/>
        <end position="413"/>
    </location>
</feature>
<feature type="transmembrane region" description="Helical" evidence="6">
    <location>
        <begin position="228"/>
        <end position="249"/>
    </location>
</feature>
<evidence type="ECO:0000313" key="8">
    <source>
        <dbReference type="EMBL" id="OUN42080.1"/>
    </source>
</evidence>
<evidence type="ECO:0000256" key="4">
    <source>
        <dbReference type="ARBA" id="ARBA00022989"/>
    </source>
</evidence>
<dbReference type="AlphaFoldDB" id="A0A1Y3U9S0"/>
<dbReference type="RefSeq" id="WP_087186752.1">
    <property type="nucleotide sequence ID" value="NZ_NFHO01000009.1"/>
</dbReference>
<feature type="transmembrane region" description="Helical" evidence="6">
    <location>
        <begin position="20"/>
        <end position="43"/>
    </location>
</feature>
<comment type="subcellular location">
    <subcellularLocation>
        <location evidence="1">Cell membrane</location>
        <topology evidence="1">Multi-pass membrane protein</topology>
    </subcellularLocation>
</comment>
<feature type="transmembrane region" description="Helical" evidence="6">
    <location>
        <begin position="63"/>
        <end position="83"/>
    </location>
</feature>
<keyword evidence="2" id="KW-1003">Cell membrane</keyword>
<feature type="transmembrane region" description="Helical" evidence="6">
    <location>
        <begin position="419"/>
        <end position="440"/>
    </location>
</feature>
<dbReference type="Pfam" id="PF02687">
    <property type="entry name" value="FtsX"/>
    <property type="match status" value="1"/>
</dbReference>
<name>A0A1Y3U9S0_9ACTN</name>
<dbReference type="EMBL" id="NFHO01000009">
    <property type="protein sequence ID" value="OUN42080.1"/>
    <property type="molecule type" value="Genomic_DNA"/>
</dbReference>
<proteinExistence type="predicted"/>
<feature type="transmembrane region" description="Helical" evidence="6">
    <location>
        <begin position="104"/>
        <end position="137"/>
    </location>
</feature>
<evidence type="ECO:0000313" key="9">
    <source>
        <dbReference type="Proteomes" id="UP000196560"/>
    </source>
</evidence>
<evidence type="ECO:0000256" key="5">
    <source>
        <dbReference type="ARBA" id="ARBA00023136"/>
    </source>
</evidence>
<feature type="domain" description="ABC3 transporter permease C-terminal" evidence="7">
    <location>
        <begin position="64"/>
        <end position="183"/>
    </location>
</feature>
<keyword evidence="9" id="KW-1185">Reference proteome</keyword>
<evidence type="ECO:0000259" key="7">
    <source>
        <dbReference type="Pfam" id="PF02687"/>
    </source>
</evidence>
<evidence type="ECO:0000256" key="1">
    <source>
        <dbReference type="ARBA" id="ARBA00004651"/>
    </source>
</evidence>
<dbReference type="GO" id="GO:0005886">
    <property type="term" value="C:plasma membrane"/>
    <property type="evidence" value="ECO:0007669"/>
    <property type="project" value="UniProtKB-SubCell"/>
</dbReference>
<keyword evidence="3 6" id="KW-0812">Transmembrane</keyword>
<keyword evidence="5 6" id="KW-0472">Membrane</keyword>
<dbReference type="PROSITE" id="PS51257">
    <property type="entry name" value="PROKAR_LIPOPROTEIN"/>
    <property type="match status" value="1"/>
</dbReference>
<evidence type="ECO:0000256" key="3">
    <source>
        <dbReference type="ARBA" id="ARBA00022692"/>
    </source>
</evidence>
<dbReference type="eggNOG" id="COG0577">
    <property type="taxonomic scope" value="Bacteria"/>
</dbReference>
<dbReference type="InterPro" id="IPR003838">
    <property type="entry name" value="ABC3_permease_C"/>
</dbReference>